<dbReference type="EC" id="3.4.21.-" evidence="8"/>
<keyword evidence="5" id="KW-1015">Disulfide bond</keyword>
<feature type="chain" id="PRO_5041019533" description="CLIP domain-containing serine protease" evidence="9">
    <location>
        <begin position="21"/>
        <end position="381"/>
    </location>
</feature>
<dbReference type="PANTHER" id="PTHR24256">
    <property type="entry name" value="TRYPTASE-RELATED"/>
    <property type="match status" value="1"/>
</dbReference>
<sequence>MKTISLFYFILCVAVRFACTAELCTLPGGGTGKCISINNCPILSLAKTNNNIADYKRNIRCGSHDENKVSSGSVKFYTCLNGFEVCCGPPPSVPERGNCKNQITAFPPNPETECCGIQASGQNRIVGGTSTGIDQYPWLALLEYKIGNQISLKCEGALISNKYVLTAAHCMRSNKPVSVRLGEYDITHDGRDCLTSSTDCTDPAVSIPIKEILIHPEYDHPLKRNDIALIRLDGVANYTDFIRPICLTTLDVSQLSPNVSLYVAGWGRISWNLKYSRLKQHVKLPMVNMQDCLNAYHIRAGEKIQLWSKQLCAGGEYGRDACNGDSGGPLMMETLLPNNLTVITEEGIVSYGLQECGTKDVPGVYTKVYEYNTWIRRHIRP</sequence>
<dbReference type="Gene3D" id="3.30.1640.30">
    <property type="match status" value="1"/>
</dbReference>
<evidence type="ECO:0000256" key="3">
    <source>
        <dbReference type="ARBA" id="ARBA00022801"/>
    </source>
</evidence>
<evidence type="ECO:0000259" key="10">
    <source>
        <dbReference type="PROSITE" id="PS50240"/>
    </source>
</evidence>
<dbReference type="InterPro" id="IPR001314">
    <property type="entry name" value="Peptidase_S1A"/>
</dbReference>
<evidence type="ECO:0000256" key="6">
    <source>
        <dbReference type="ARBA" id="ARBA00023180"/>
    </source>
</evidence>
<dbReference type="Pfam" id="PF00089">
    <property type="entry name" value="Trypsin"/>
    <property type="match status" value="1"/>
</dbReference>
<dbReference type="Pfam" id="PF12032">
    <property type="entry name" value="CLIP"/>
    <property type="match status" value="1"/>
</dbReference>
<dbReference type="GO" id="GO:0004252">
    <property type="term" value="F:serine-type endopeptidase activity"/>
    <property type="evidence" value="ECO:0007669"/>
    <property type="project" value="UniProtKB-UniRule"/>
</dbReference>
<evidence type="ECO:0000313" key="11">
    <source>
        <dbReference type="EMBL" id="CAG9792469.1"/>
    </source>
</evidence>
<evidence type="ECO:0000256" key="2">
    <source>
        <dbReference type="ARBA" id="ARBA00022729"/>
    </source>
</evidence>
<dbReference type="AlphaFoldDB" id="A0A9N9RA07"/>
<accession>A0A9N9RA07</accession>
<dbReference type="InterPro" id="IPR033116">
    <property type="entry name" value="TRYPSIN_SER"/>
</dbReference>
<name>A0A9N9RA07_9NEOP</name>
<dbReference type="CDD" id="cd00190">
    <property type="entry name" value="Tryp_SPc"/>
    <property type="match status" value="1"/>
</dbReference>
<dbReference type="SMART" id="SM00020">
    <property type="entry name" value="Tryp_SPc"/>
    <property type="match status" value="1"/>
</dbReference>
<protein>
    <recommendedName>
        <fullName evidence="9">CLIP domain-containing serine protease</fullName>
        <ecNumber evidence="8">3.4.21.-</ecNumber>
    </recommendedName>
</protein>
<dbReference type="InterPro" id="IPR018114">
    <property type="entry name" value="TRYPSIN_HIS"/>
</dbReference>
<dbReference type="InterPro" id="IPR009003">
    <property type="entry name" value="Peptidase_S1_PA"/>
</dbReference>
<keyword evidence="9" id="KW-0964">Secreted</keyword>
<evidence type="ECO:0000313" key="12">
    <source>
        <dbReference type="Proteomes" id="UP001153714"/>
    </source>
</evidence>
<reference evidence="11" key="2">
    <citation type="submission" date="2022-10" db="EMBL/GenBank/DDBJ databases">
        <authorList>
            <consortium name="ENA_rothamsted_submissions"/>
            <consortium name="culmorum"/>
            <person name="King R."/>
        </authorList>
    </citation>
    <scope>NUCLEOTIDE SEQUENCE</scope>
</reference>
<dbReference type="InterPro" id="IPR051487">
    <property type="entry name" value="Ser/Thr_Proteases_Immune/Dev"/>
</dbReference>
<evidence type="ECO:0000256" key="7">
    <source>
        <dbReference type="ARBA" id="ARBA00024195"/>
    </source>
</evidence>
<dbReference type="PRINTS" id="PR00722">
    <property type="entry name" value="CHYMOTRYPSIN"/>
</dbReference>
<keyword evidence="6" id="KW-0325">Glycoprotein</keyword>
<evidence type="ECO:0000256" key="5">
    <source>
        <dbReference type="ARBA" id="ARBA00023157"/>
    </source>
</evidence>
<dbReference type="SUPFAM" id="SSF50494">
    <property type="entry name" value="Trypsin-like serine proteases"/>
    <property type="match status" value="1"/>
</dbReference>
<feature type="domain" description="Peptidase S1" evidence="10">
    <location>
        <begin position="125"/>
        <end position="380"/>
    </location>
</feature>
<reference evidence="11" key="1">
    <citation type="submission" date="2021-12" db="EMBL/GenBank/DDBJ databases">
        <authorList>
            <person name="King R."/>
        </authorList>
    </citation>
    <scope>NUCLEOTIDE SEQUENCE</scope>
</reference>
<dbReference type="EMBL" id="OU893335">
    <property type="protein sequence ID" value="CAG9792469.1"/>
    <property type="molecule type" value="Genomic_DNA"/>
</dbReference>
<evidence type="ECO:0000256" key="4">
    <source>
        <dbReference type="ARBA" id="ARBA00022825"/>
    </source>
</evidence>
<keyword evidence="4 8" id="KW-0720">Serine protease</keyword>
<gene>
    <name evidence="11" type="ORF">DIATSA_LOCUS9995</name>
</gene>
<comment type="similarity">
    <text evidence="7 9">Belongs to the peptidase S1 family. CLIP subfamily.</text>
</comment>
<keyword evidence="3 8" id="KW-0378">Hydrolase</keyword>
<keyword evidence="2 9" id="KW-0732">Signal</keyword>
<feature type="signal peptide" evidence="9">
    <location>
        <begin position="1"/>
        <end position="20"/>
    </location>
</feature>
<evidence type="ECO:0000256" key="8">
    <source>
        <dbReference type="RuleBase" id="RU363034"/>
    </source>
</evidence>
<dbReference type="GO" id="GO:0005576">
    <property type="term" value="C:extracellular region"/>
    <property type="evidence" value="ECO:0007669"/>
    <property type="project" value="UniProtKB-SubCell"/>
</dbReference>
<dbReference type="OrthoDB" id="9981647at2759"/>
<proteinExistence type="inferred from homology"/>
<dbReference type="GO" id="GO:0006508">
    <property type="term" value="P:proteolysis"/>
    <property type="evidence" value="ECO:0007669"/>
    <property type="project" value="UniProtKB-KW"/>
</dbReference>
<dbReference type="InterPro" id="IPR043504">
    <property type="entry name" value="Peptidase_S1_PA_chymotrypsin"/>
</dbReference>
<dbReference type="Proteomes" id="UP001153714">
    <property type="component" value="Chromosome 4"/>
</dbReference>
<keyword evidence="12" id="KW-1185">Reference proteome</keyword>
<dbReference type="PROSITE" id="PS50240">
    <property type="entry name" value="TRYPSIN_DOM"/>
    <property type="match status" value="1"/>
</dbReference>
<comment type="domain">
    <text evidence="9">The clip domain consists of 35-55 residues which are 'knitted' together usually by 3 conserved disulfide bonds forming a clip-like compact structure.</text>
</comment>
<dbReference type="InterPro" id="IPR001254">
    <property type="entry name" value="Trypsin_dom"/>
</dbReference>
<dbReference type="PROSITE" id="PS00135">
    <property type="entry name" value="TRYPSIN_SER"/>
    <property type="match status" value="1"/>
</dbReference>
<comment type="subcellular location">
    <subcellularLocation>
        <location evidence="9">Secreted</location>
    </subcellularLocation>
</comment>
<evidence type="ECO:0000256" key="1">
    <source>
        <dbReference type="ARBA" id="ARBA00022670"/>
    </source>
</evidence>
<organism evidence="11 12">
    <name type="scientific">Diatraea saccharalis</name>
    <name type="common">sugarcane borer</name>
    <dbReference type="NCBI Taxonomy" id="40085"/>
    <lineage>
        <taxon>Eukaryota</taxon>
        <taxon>Metazoa</taxon>
        <taxon>Ecdysozoa</taxon>
        <taxon>Arthropoda</taxon>
        <taxon>Hexapoda</taxon>
        <taxon>Insecta</taxon>
        <taxon>Pterygota</taxon>
        <taxon>Neoptera</taxon>
        <taxon>Endopterygota</taxon>
        <taxon>Lepidoptera</taxon>
        <taxon>Glossata</taxon>
        <taxon>Ditrysia</taxon>
        <taxon>Pyraloidea</taxon>
        <taxon>Crambidae</taxon>
        <taxon>Crambinae</taxon>
        <taxon>Diatraea</taxon>
    </lineage>
</organism>
<dbReference type="InterPro" id="IPR022700">
    <property type="entry name" value="CLIP"/>
</dbReference>
<dbReference type="Gene3D" id="2.40.10.10">
    <property type="entry name" value="Trypsin-like serine proteases"/>
    <property type="match status" value="2"/>
</dbReference>
<dbReference type="PROSITE" id="PS00134">
    <property type="entry name" value="TRYPSIN_HIS"/>
    <property type="match status" value="1"/>
</dbReference>
<keyword evidence="1 8" id="KW-0645">Protease</keyword>
<dbReference type="InterPro" id="IPR038565">
    <property type="entry name" value="CLIP_sf"/>
</dbReference>
<dbReference type="FunFam" id="2.40.10.10:FF:000028">
    <property type="entry name" value="Serine protease easter"/>
    <property type="match status" value="1"/>
</dbReference>
<evidence type="ECO:0000256" key="9">
    <source>
        <dbReference type="RuleBase" id="RU366078"/>
    </source>
</evidence>